<keyword evidence="1" id="KW-0496">Mitochondrion</keyword>
<name>G9HRA9_9SPIT</name>
<dbReference type="EMBL" id="JN383843">
    <property type="protein sequence ID" value="AEV66621.1"/>
    <property type="molecule type" value="Genomic_DNA"/>
</dbReference>
<sequence>MPLKNSPKTGVSDYWIYDYFFDIKSDDDFALNIQDFGLIMPEIPKDYLKYETHGIIVDKTFDSNLIISYPSNKSYHAFEIMVEYLGSAKFSLNLDFEDGSKDKVDFCKIFFLRNEVKVNLSKEDYESILFIKITLQKLDEIFF</sequence>
<protein>
    <submittedName>
        <fullName evidence="1">Uncharacterized protein</fullName>
    </submittedName>
</protein>
<evidence type="ECO:0000313" key="1">
    <source>
        <dbReference type="EMBL" id="AEV66621.1"/>
    </source>
</evidence>
<dbReference type="AlphaFoldDB" id="G9HRA9"/>
<reference evidence="1" key="1">
    <citation type="journal article" date="2012" name="Genome Biol. Evol.">
        <title>The Oxytricha trifallax Mitochondrial Genome.</title>
        <authorList>
            <person name="Swart E.C."/>
            <person name="Nowacki M."/>
            <person name="Shum J."/>
            <person name="Stiles H."/>
            <person name="Higgins B.P."/>
            <person name="Doak T.G."/>
            <person name="Schotanus K."/>
            <person name="Magrini V.J."/>
            <person name="Minx P."/>
            <person name="Mardis E.R."/>
            <person name="Landweber L.F."/>
        </authorList>
    </citation>
    <scope>NUCLEOTIDE SEQUENCE</scope>
</reference>
<proteinExistence type="predicted"/>
<organism evidence="1">
    <name type="scientific">Oxytricha trifallax</name>
    <dbReference type="NCBI Taxonomy" id="1172189"/>
    <lineage>
        <taxon>Eukaryota</taxon>
        <taxon>Sar</taxon>
        <taxon>Alveolata</taxon>
        <taxon>Ciliophora</taxon>
        <taxon>Intramacronucleata</taxon>
        <taxon>Spirotrichea</taxon>
        <taxon>Stichotrichia</taxon>
        <taxon>Sporadotrichida</taxon>
        <taxon>Oxytrichidae</taxon>
        <taxon>Oxytrichinae</taxon>
        <taxon>Oxytricha</taxon>
    </lineage>
</organism>
<accession>G9HRA9</accession>
<gene>
    <name evidence="1" type="primary">orf506</name>
</gene>
<geneLocation type="mitochondrion" evidence="1"/>